<organism evidence="10">
    <name type="scientific">Amorphochlora amoebiformis</name>
    <dbReference type="NCBI Taxonomy" id="1561963"/>
    <lineage>
        <taxon>Eukaryota</taxon>
        <taxon>Sar</taxon>
        <taxon>Rhizaria</taxon>
        <taxon>Cercozoa</taxon>
        <taxon>Chlorarachniophyceae</taxon>
        <taxon>Amorphochlora</taxon>
    </lineage>
</organism>
<dbReference type="SMART" id="SM00355">
    <property type="entry name" value="ZnF_C2H2"/>
    <property type="match status" value="2"/>
</dbReference>
<dbReference type="FunFam" id="3.30.160.60:FF:000624">
    <property type="entry name" value="zinc finger protein 697"/>
    <property type="match status" value="1"/>
</dbReference>
<proteinExistence type="predicted"/>
<evidence type="ECO:0000256" key="2">
    <source>
        <dbReference type="ARBA" id="ARBA00022723"/>
    </source>
</evidence>
<feature type="domain" description="C2H2-type" evidence="9">
    <location>
        <begin position="255"/>
        <end position="283"/>
    </location>
</feature>
<keyword evidence="5" id="KW-0862">Zinc</keyword>
<evidence type="ECO:0000256" key="3">
    <source>
        <dbReference type="ARBA" id="ARBA00022737"/>
    </source>
</evidence>
<dbReference type="PROSITE" id="PS50157">
    <property type="entry name" value="ZINC_FINGER_C2H2_2"/>
    <property type="match status" value="2"/>
</dbReference>
<dbReference type="FunFam" id="3.30.160.60:FF:001498">
    <property type="entry name" value="Zinc finger protein 404"/>
    <property type="match status" value="1"/>
</dbReference>
<keyword evidence="4 7" id="KW-0863">Zinc-finger</keyword>
<dbReference type="InterPro" id="IPR050331">
    <property type="entry name" value="Zinc_finger"/>
</dbReference>
<feature type="domain" description="C2H2-type" evidence="9">
    <location>
        <begin position="227"/>
        <end position="254"/>
    </location>
</feature>
<accession>A0A7S0DPH5</accession>
<evidence type="ECO:0000256" key="7">
    <source>
        <dbReference type="PROSITE-ProRule" id="PRU00042"/>
    </source>
</evidence>
<dbReference type="PANTHER" id="PTHR16515">
    <property type="entry name" value="PR DOMAIN ZINC FINGER PROTEIN"/>
    <property type="match status" value="1"/>
</dbReference>
<evidence type="ECO:0000256" key="1">
    <source>
        <dbReference type="ARBA" id="ARBA00004123"/>
    </source>
</evidence>
<dbReference type="SUPFAM" id="SSF57667">
    <property type="entry name" value="beta-beta-alpha zinc fingers"/>
    <property type="match status" value="1"/>
</dbReference>
<feature type="region of interest" description="Disordered" evidence="8">
    <location>
        <begin position="156"/>
        <end position="180"/>
    </location>
</feature>
<dbReference type="GO" id="GO:0008270">
    <property type="term" value="F:zinc ion binding"/>
    <property type="evidence" value="ECO:0007669"/>
    <property type="project" value="UniProtKB-KW"/>
</dbReference>
<evidence type="ECO:0000256" key="4">
    <source>
        <dbReference type="ARBA" id="ARBA00022771"/>
    </source>
</evidence>
<dbReference type="InterPro" id="IPR036236">
    <property type="entry name" value="Znf_C2H2_sf"/>
</dbReference>
<dbReference type="GO" id="GO:0010468">
    <property type="term" value="P:regulation of gene expression"/>
    <property type="evidence" value="ECO:0007669"/>
    <property type="project" value="TreeGrafter"/>
</dbReference>
<evidence type="ECO:0000256" key="6">
    <source>
        <dbReference type="ARBA" id="ARBA00023242"/>
    </source>
</evidence>
<dbReference type="PROSITE" id="PS00028">
    <property type="entry name" value="ZINC_FINGER_C2H2_1"/>
    <property type="match status" value="2"/>
</dbReference>
<evidence type="ECO:0000256" key="5">
    <source>
        <dbReference type="ARBA" id="ARBA00022833"/>
    </source>
</evidence>
<evidence type="ECO:0000313" key="10">
    <source>
        <dbReference type="EMBL" id="CAD8458692.1"/>
    </source>
</evidence>
<dbReference type="Gene3D" id="3.30.160.60">
    <property type="entry name" value="Classic Zinc Finger"/>
    <property type="match status" value="2"/>
</dbReference>
<sequence length="296" mass="33741">MLYKTLTHAPPMDTYRVPLTDPLHDDRASLHAFPHKGPSRGEVKSIRRLGLDQSPLLGPGRYQAANRALDLGAPFWSKRRRVGVSNDNKRWQSIPSEVSSYHSARRNLGRSHELFVINDQKTMEMVESLRLPVHGYVVSRDVANLIKSRELRLNTDDQPCQPIQPIQPIQMTQPPPTRRRSAFVRPAPDFCSKSSSPNTTLGLRVNSEISSPGSLDMHHWASRLTQFQCKKCSKPFRSSSELVRHDRVHTGERPFVCVVCTGRFKQRSHLKTHLKRKHSMSSSEADNVIKPKRSYD</sequence>
<feature type="compositionally biased region" description="Basic and acidic residues" evidence="8">
    <location>
        <begin position="287"/>
        <end position="296"/>
    </location>
</feature>
<dbReference type="AlphaFoldDB" id="A0A7S0DPH5"/>
<feature type="region of interest" description="Disordered" evidence="8">
    <location>
        <begin position="271"/>
        <end position="296"/>
    </location>
</feature>
<reference evidence="10" key="1">
    <citation type="submission" date="2021-01" db="EMBL/GenBank/DDBJ databases">
        <authorList>
            <person name="Corre E."/>
            <person name="Pelletier E."/>
            <person name="Niang G."/>
            <person name="Scheremetjew M."/>
            <person name="Finn R."/>
            <person name="Kale V."/>
            <person name="Holt S."/>
            <person name="Cochrane G."/>
            <person name="Meng A."/>
            <person name="Brown T."/>
            <person name="Cohen L."/>
        </authorList>
    </citation>
    <scope>NUCLEOTIDE SEQUENCE</scope>
    <source>
        <strain evidence="10">CCMP2058</strain>
    </source>
</reference>
<protein>
    <recommendedName>
        <fullName evidence="9">C2H2-type domain-containing protein</fullName>
    </recommendedName>
</protein>
<feature type="compositionally biased region" description="Low complexity" evidence="8">
    <location>
        <begin position="158"/>
        <end position="172"/>
    </location>
</feature>
<dbReference type="EMBL" id="HBEM01025966">
    <property type="protein sequence ID" value="CAD8458692.1"/>
    <property type="molecule type" value="Transcribed_RNA"/>
</dbReference>
<dbReference type="GO" id="GO:0005634">
    <property type="term" value="C:nucleus"/>
    <property type="evidence" value="ECO:0007669"/>
    <property type="project" value="UniProtKB-SubCell"/>
</dbReference>
<comment type="subcellular location">
    <subcellularLocation>
        <location evidence="1">Nucleus</location>
    </subcellularLocation>
</comment>
<name>A0A7S0DPH5_9EUKA</name>
<evidence type="ECO:0000256" key="8">
    <source>
        <dbReference type="SAM" id="MobiDB-lite"/>
    </source>
</evidence>
<dbReference type="PANTHER" id="PTHR16515:SF49">
    <property type="entry name" value="GASTRULA ZINC FINGER PROTEIN XLCGF49.1-LIKE-RELATED"/>
    <property type="match status" value="1"/>
</dbReference>
<dbReference type="Pfam" id="PF00096">
    <property type="entry name" value="zf-C2H2"/>
    <property type="match status" value="2"/>
</dbReference>
<evidence type="ECO:0000259" key="9">
    <source>
        <dbReference type="PROSITE" id="PS50157"/>
    </source>
</evidence>
<keyword evidence="6" id="KW-0539">Nucleus</keyword>
<gene>
    <name evidence="10" type="ORF">LAMO00422_LOCUS17643</name>
</gene>
<keyword evidence="2" id="KW-0479">Metal-binding</keyword>
<keyword evidence="3" id="KW-0677">Repeat</keyword>
<dbReference type="InterPro" id="IPR013087">
    <property type="entry name" value="Znf_C2H2_type"/>
</dbReference>